<evidence type="ECO:0000313" key="2">
    <source>
        <dbReference type="Proteomes" id="UP000249620"/>
    </source>
</evidence>
<dbReference type="Pfam" id="PF19765">
    <property type="entry name" value="DUF6252"/>
    <property type="match status" value="2"/>
</dbReference>
<gene>
    <name evidence="1" type="ORF">B0I03_102306</name>
</gene>
<dbReference type="AlphaFoldDB" id="A0A327YVQ1"/>
<proteinExistence type="predicted"/>
<comment type="caution">
    <text evidence="1">The sequence shown here is derived from an EMBL/GenBank/DDBJ whole genome shotgun (WGS) entry which is preliminary data.</text>
</comment>
<dbReference type="OrthoDB" id="1448607at2"/>
<dbReference type="EMBL" id="QLMI01000002">
    <property type="protein sequence ID" value="RAK24446.1"/>
    <property type="molecule type" value="Genomic_DNA"/>
</dbReference>
<keyword evidence="2" id="KW-1185">Reference proteome</keyword>
<protein>
    <submittedName>
        <fullName evidence="1">Uncharacterized protein</fullName>
    </submittedName>
</protein>
<reference evidence="1 2" key="1">
    <citation type="submission" date="2018-06" db="EMBL/GenBank/DDBJ databases">
        <title>Genomic Encyclopedia of Type Strains, Phase III (KMG-III): the genomes of soil and plant-associated and newly described type strains.</title>
        <authorList>
            <person name="Whitman W."/>
        </authorList>
    </citation>
    <scope>NUCLEOTIDE SEQUENCE [LARGE SCALE GENOMIC DNA]</scope>
    <source>
        <strain evidence="1 2">CGMCC 1.12398</strain>
    </source>
</reference>
<evidence type="ECO:0000313" key="1">
    <source>
        <dbReference type="EMBL" id="RAK24446.1"/>
    </source>
</evidence>
<sequence>MKKIVSLFALVVAFSSCQEDLQTNNPAFQAKQNDVYWRASDARVSVDEDGRMIITAYNLYETVTLETSSTDPGVYVLGTTNQDNFASYSNDVDGFEDYYDTGLYSGPAFKVSGMINRGTAYQTNSAGAQTTGGSGSGLRVATKTTNGAVTEITVVARGVGYRPGDLITIVGGNNNATFRVINIQQSNGEIKIKEVENGLFTGTYNFKAVNEEGEVITFSEGVFYKIPISTF</sequence>
<dbReference type="Proteomes" id="UP000249620">
    <property type="component" value="Unassembled WGS sequence"/>
</dbReference>
<accession>A0A327YVQ1</accession>
<name>A0A327YVQ1_9FLAO</name>
<organism evidence="1 2">
    <name type="scientific">Flavobacterium aquaticum</name>
    <dbReference type="NCBI Taxonomy" id="1236486"/>
    <lineage>
        <taxon>Bacteria</taxon>
        <taxon>Pseudomonadati</taxon>
        <taxon>Bacteroidota</taxon>
        <taxon>Flavobacteriia</taxon>
        <taxon>Flavobacteriales</taxon>
        <taxon>Flavobacteriaceae</taxon>
        <taxon>Flavobacterium</taxon>
    </lineage>
</organism>
<dbReference type="RefSeq" id="WP_111566229.1">
    <property type="nucleotide sequence ID" value="NZ_QLMI01000002.1"/>
</dbReference>
<dbReference type="InterPro" id="IPR046219">
    <property type="entry name" value="DUF6252"/>
</dbReference>
<dbReference type="PROSITE" id="PS51257">
    <property type="entry name" value="PROKAR_LIPOPROTEIN"/>
    <property type="match status" value="1"/>
</dbReference>